<dbReference type="Gene3D" id="3.30.230.10">
    <property type="match status" value="1"/>
</dbReference>
<dbReference type="PANTHER" id="PTHR48277">
    <property type="entry name" value="MITOCHONDRIAL RIBOSOMAL PROTEIN S5"/>
    <property type="match status" value="1"/>
</dbReference>
<dbReference type="PROSITE" id="PS50881">
    <property type="entry name" value="S5_DSRBD"/>
    <property type="match status" value="1"/>
</dbReference>
<comment type="caution">
    <text evidence="9">The sequence shown here is derived from an EMBL/GenBank/DDBJ whole genome shotgun (WGS) entry which is preliminary data.</text>
</comment>
<dbReference type="Proteomes" id="UP001363151">
    <property type="component" value="Unassembled WGS sequence"/>
</dbReference>
<dbReference type="Gene3D" id="3.30.160.20">
    <property type="match status" value="1"/>
</dbReference>
<keyword evidence="10" id="KW-1185">Reference proteome</keyword>
<proteinExistence type="inferred from homology"/>
<dbReference type="SUPFAM" id="SSF54211">
    <property type="entry name" value="Ribosomal protein S5 domain 2-like"/>
    <property type="match status" value="1"/>
</dbReference>
<dbReference type="Pfam" id="PF03719">
    <property type="entry name" value="Ribosomal_S5_C"/>
    <property type="match status" value="1"/>
</dbReference>
<evidence type="ECO:0000256" key="4">
    <source>
        <dbReference type="ARBA" id="ARBA00023274"/>
    </source>
</evidence>
<organism evidence="9 10">
    <name type="scientific">Aureococcus anophagefferens</name>
    <name type="common">Harmful bloom alga</name>
    <dbReference type="NCBI Taxonomy" id="44056"/>
    <lineage>
        <taxon>Eukaryota</taxon>
        <taxon>Sar</taxon>
        <taxon>Stramenopiles</taxon>
        <taxon>Ochrophyta</taxon>
        <taxon>Pelagophyceae</taxon>
        <taxon>Pelagomonadales</taxon>
        <taxon>Pelagomonadaceae</taxon>
        <taxon>Aureococcus</taxon>
    </lineage>
</organism>
<dbReference type="InterPro" id="IPR014721">
    <property type="entry name" value="Ribsml_uS5_D2-typ_fold_subgr"/>
</dbReference>
<comment type="similarity">
    <text evidence="2 6">Belongs to the universal ribosomal protein uS5 family.</text>
</comment>
<accession>A0ABR1G0Y7</accession>
<dbReference type="InterPro" id="IPR013810">
    <property type="entry name" value="Ribosomal_uS5_N"/>
</dbReference>
<comment type="subcellular location">
    <subcellularLocation>
        <location evidence="1">Plastid</location>
    </subcellularLocation>
</comment>
<evidence type="ECO:0000313" key="10">
    <source>
        <dbReference type="Proteomes" id="UP001363151"/>
    </source>
</evidence>
<dbReference type="GO" id="GO:0005840">
    <property type="term" value="C:ribosome"/>
    <property type="evidence" value="ECO:0007669"/>
    <property type="project" value="UniProtKB-KW"/>
</dbReference>
<feature type="region of interest" description="Disordered" evidence="7">
    <location>
        <begin position="166"/>
        <end position="193"/>
    </location>
</feature>
<evidence type="ECO:0000259" key="8">
    <source>
        <dbReference type="PROSITE" id="PS50881"/>
    </source>
</evidence>
<name>A0ABR1G0Y7_AURAN</name>
<keyword evidence="3 5" id="KW-0689">Ribosomal protein</keyword>
<evidence type="ECO:0000256" key="2">
    <source>
        <dbReference type="ARBA" id="ARBA00008945"/>
    </source>
</evidence>
<dbReference type="EMBL" id="JBBJCI010000149">
    <property type="protein sequence ID" value="KAK7242109.1"/>
    <property type="molecule type" value="Genomic_DNA"/>
</dbReference>
<evidence type="ECO:0000256" key="3">
    <source>
        <dbReference type="ARBA" id="ARBA00022980"/>
    </source>
</evidence>
<dbReference type="InterPro" id="IPR000851">
    <property type="entry name" value="Ribosomal_uS5"/>
</dbReference>
<keyword evidence="4 5" id="KW-0687">Ribonucleoprotein</keyword>
<evidence type="ECO:0000256" key="7">
    <source>
        <dbReference type="SAM" id="MobiDB-lite"/>
    </source>
</evidence>
<evidence type="ECO:0000256" key="1">
    <source>
        <dbReference type="ARBA" id="ARBA00004474"/>
    </source>
</evidence>
<reference evidence="9 10" key="1">
    <citation type="submission" date="2024-03" db="EMBL/GenBank/DDBJ databases">
        <title>Aureococcus anophagefferens CCMP1851 and Kratosvirus quantuckense: Draft genome of a second virus-susceptible host strain in the model system.</title>
        <authorList>
            <person name="Chase E."/>
            <person name="Truchon A.R."/>
            <person name="Schepens W."/>
            <person name="Wilhelm S.W."/>
        </authorList>
    </citation>
    <scope>NUCLEOTIDE SEQUENCE [LARGE SCALE GENOMIC DNA]</scope>
    <source>
        <strain evidence="9 10">CCMP1851</strain>
    </source>
</reference>
<evidence type="ECO:0000256" key="5">
    <source>
        <dbReference type="PROSITE-ProRule" id="PRU00268"/>
    </source>
</evidence>
<evidence type="ECO:0000256" key="6">
    <source>
        <dbReference type="RuleBase" id="RU003823"/>
    </source>
</evidence>
<protein>
    <submittedName>
        <fullName evidence="9">Mitochondrial ribosomal protein S5</fullName>
    </submittedName>
</protein>
<sequence length="358" mass="38822">MLAARRFALAARPGAAHTSQRWRSSVVLLKDLPFALNTEDLLRGALEETLAGAPAPASLALKSRSSGRFNGRAQLIFADEAAAAAAFAVLRSAGAQIGDRAVSCAWGVAPYAPLPPLSDEEKREDPLAEILRVVEERQLPSLETIRRDLMENDQYGILRSKKLPGLTWPEDLEGGPAPRAPEPKPEPAGPEGRWAETIVKIDRVQKVVRGGTIMRYRALVAVGNLMGAGGFAFGKGHSPQDAVARASRRAKTDLRFVDRHRDVALAHDVRGKHNNCTVDIYAVPPGKGMVGGALGRAIMTQLGFSSFTIKARGRRSPYSYVAATFDALANLASVEDIARKRGRRILEIEHALDRGRRY</sequence>
<dbReference type="SUPFAM" id="SSF54768">
    <property type="entry name" value="dsRNA-binding domain-like"/>
    <property type="match status" value="1"/>
</dbReference>
<dbReference type="InterPro" id="IPR005324">
    <property type="entry name" value="Ribosomal_uS5_C"/>
</dbReference>
<gene>
    <name evidence="9" type="primary">MRPS5</name>
    <name evidence="9" type="ORF">SO694_00157050</name>
</gene>
<dbReference type="Pfam" id="PF00333">
    <property type="entry name" value="Ribosomal_S5"/>
    <property type="match status" value="1"/>
</dbReference>
<feature type="domain" description="S5 DRBM" evidence="8">
    <location>
        <begin position="194"/>
        <end position="257"/>
    </location>
</feature>
<evidence type="ECO:0000313" key="9">
    <source>
        <dbReference type="EMBL" id="KAK7242109.1"/>
    </source>
</evidence>
<dbReference type="InterPro" id="IPR020568">
    <property type="entry name" value="Ribosomal_Su5_D2-typ_SF"/>
</dbReference>
<dbReference type="PANTHER" id="PTHR48277:SF1">
    <property type="entry name" value="MITOCHONDRIAL RIBOSOMAL PROTEIN S5"/>
    <property type="match status" value="1"/>
</dbReference>